<sequence length="347" mass="39283">MRTNYMGFVSFTILIWDHIVTFSDEVEYVWKRRLGPVTYLFLLNRYLTPLGFIVNLLAYLSPLWRVDEVCDRFIRYEGAMTMIGITIVEIMMYLRVYVLYSSKRLLLCAVAFLLLFQIGMNGWLLTKGQAVEHNQGSDLRGCTMIFDPTISGLASSSAWLPLLYETVVFALVAYKTVPSIGIKRGSSVSHTMARLFEDGLLYYTTIFSVTLVLTLMIVFAEPGTKNIVAQLELLLTVAMMSRITLNLKKSAAKFVVMDPDEQVTAQLNQNLAFSRSLCSSARYPPPSIRSYARREVPSCYYSGPQIIINRSVDCIISPPDAVTSRDPYLLGGERSTAYEHWQLRSCP</sequence>
<dbReference type="InterPro" id="IPR045340">
    <property type="entry name" value="DUF6533"/>
</dbReference>
<keyword evidence="1" id="KW-1133">Transmembrane helix</keyword>
<feature type="transmembrane region" description="Helical" evidence="1">
    <location>
        <begin position="105"/>
        <end position="125"/>
    </location>
</feature>
<feature type="domain" description="DUF6533" evidence="2">
    <location>
        <begin position="5"/>
        <end position="50"/>
    </location>
</feature>
<reference evidence="3 4" key="1">
    <citation type="journal article" date="2020" name="ISME J.">
        <title>Uncovering the hidden diversity of litter-decomposition mechanisms in mushroom-forming fungi.</title>
        <authorList>
            <person name="Floudas D."/>
            <person name="Bentzer J."/>
            <person name="Ahren D."/>
            <person name="Johansson T."/>
            <person name="Persson P."/>
            <person name="Tunlid A."/>
        </authorList>
    </citation>
    <scope>NUCLEOTIDE SEQUENCE [LARGE SCALE GENOMIC DNA]</scope>
    <source>
        <strain evidence="3 4">CBS 146.42</strain>
    </source>
</reference>
<dbReference type="AlphaFoldDB" id="A0A8H5G9M2"/>
<name>A0A8H5G9M2_9AGAR</name>
<feature type="transmembrane region" description="Helical" evidence="1">
    <location>
        <begin position="39"/>
        <end position="59"/>
    </location>
</feature>
<dbReference type="EMBL" id="JAACJO010000003">
    <property type="protein sequence ID" value="KAF5360977.1"/>
    <property type="molecule type" value="Genomic_DNA"/>
</dbReference>
<keyword evidence="1" id="KW-0472">Membrane</keyword>
<keyword evidence="4" id="KW-1185">Reference proteome</keyword>
<dbReference type="Pfam" id="PF20151">
    <property type="entry name" value="DUF6533"/>
    <property type="match status" value="1"/>
</dbReference>
<evidence type="ECO:0000256" key="1">
    <source>
        <dbReference type="SAM" id="Phobius"/>
    </source>
</evidence>
<dbReference type="Proteomes" id="UP000559027">
    <property type="component" value="Unassembled WGS sequence"/>
</dbReference>
<organism evidence="3 4">
    <name type="scientific">Leucocoprinus leucothites</name>
    <dbReference type="NCBI Taxonomy" id="201217"/>
    <lineage>
        <taxon>Eukaryota</taxon>
        <taxon>Fungi</taxon>
        <taxon>Dikarya</taxon>
        <taxon>Basidiomycota</taxon>
        <taxon>Agaricomycotina</taxon>
        <taxon>Agaricomycetes</taxon>
        <taxon>Agaricomycetidae</taxon>
        <taxon>Agaricales</taxon>
        <taxon>Agaricineae</taxon>
        <taxon>Agaricaceae</taxon>
        <taxon>Leucocoprinus</taxon>
    </lineage>
</organism>
<feature type="transmembrane region" description="Helical" evidence="1">
    <location>
        <begin position="79"/>
        <end position="98"/>
    </location>
</feature>
<proteinExistence type="predicted"/>
<evidence type="ECO:0000313" key="4">
    <source>
        <dbReference type="Proteomes" id="UP000559027"/>
    </source>
</evidence>
<keyword evidence="1" id="KW-0812">Transmembrane</keyword>
<feature type="transmembrane region" description="Helical" evidence="1">
    <location>
        <begin position="200"/>
        <end position="220"/>
    </location>
</feature>
<accession>A0A8H5G9M2</accession>
<evidence type="ECO:0000259" key="2">
    <source>
        <dbReference type="Pfam" id="PF20151"/>
    </source>
</evidence>
<feature type="transmembrane region" description="Helical" evidence="1">
    <location>
        <begin position="158"/>
        <end position="177"/>
    </location>
</feature>
<gene>
    <name evidence="3" type="ORF">D9756_004629</name>
</gene>
<protein>
    <recommendedName>
        <fullName evidence="2">DUF6533 domain-containing protein</fullName>
    </recommendedName>
</protein>
<comment type="caution">
    <text evidence="3">The sequence shown here is derived from an EMBL/GenBank/DDBJ whole genome shotgun (WGS) entry which is preliminary data.</text>
</comment>
<evidence type="ECO:0000313" key="3">
    <source>
        <dbReference type="EMBL" id="KAF5360977.1"/>
    </source>
</evidence>
<dbReference type="OrthoDB" id="3354157at2759"/>